<dbReference type="Proteomes" id="UP000807769">
    <property type="component" value="Unassembled WGS sequence"/>
</dbReference>
<dbReference type="PANTHER" id="PTHR42854:SF3">
    <property type="entry name" value="EUKARYOTIC TRANSLATION INITIATION FACTOR 2 SUBUNIT 3-RELATED"/>
    <property type="match status" value="1"/>
</dbReference>
<gene>
    <name evidence="4" type="ORF">BJ212DRAFT_1585417</name>
</gene>
<dbReference type="GO" id="GO:0005829">
    <property type="term" value="C:cytosol"/>
    <property type="evidence" value="ECO:0007669"/>
    <property type="project" value="TreeGrafter"/>
</dbReference>
<accession>A0A9P7EI78</accession>
<keyword evidence="3" id="KW-0342">GTP-binding</keyword>
<keyword evidence="5" id="KW-1185">Reference proteome</keyword>
<evidence type="ECO:0000313" key="5">
    <source>
        <dbReference type="Proteomes" id="UP000807769"/>
    </source>
</evidence>
<dbReference type="EMBL" id="JABBWG010000005">
    <property type="protein sequence ID" value="KAG1822682.1"/>
    <property type="molecule type" value="Genomic_DNA"/>
</dbReference>
<proteinExistence type="predicted"/>
<dbReference type="Gene3D" id="2.40.30.10">
    <property type="entry name" value="Translation factors"/>
    <property type="match status" value="1"/>
</dbReference>
<dbReference type="SUPFAM" id="SSF50447">
    <property type="entry name" value="Translation proteins"/>
    <property type="match status" value="1"/>
</dbReference>
<dbReference type="InterPro" id="IPR009000">
    <property type="entry name" value="Transl_B-barrel_sf"/>
</dbReference>
<dbReference type="GO" id="GO:0001731">
    <property type="term" value="P:formation of translation preinitiation complex"/>
    <property type="evidence" value="ECO:0007669"/>
    <property type="project" value="TreeGrafter"/>
</dbReference>
<evidence type="ECO:0000256" key="2">
    <source>
        <dbReference type="ARBA" id="ARBA00022917"/>
    </source>
</evidence>
<dbReference type="GO" id="GO:0005850">
    <property type="term" value="C:eukaryotic translation initiation factor 2 complex"/>
    <property type="evidence" value="ECO:0007669"/>
    <property type="project" value="TreeGrafter"/>
</dbReference>
<name>A0A9P7EI78_9AGAM</name>
<keyword evidence="2" id="KW-0648">Protein biosynthesis</keyword>
<dbReference type="RefSeq" id="XP_041197088.1">
    <property type="nucleotide sequence ID" value="XM_041342363.1"/>
</dbReference>
<dbReference type="GeneID" id="64636379"/>
<dbReference type="PANTHER" id="PTHR42854">
    <property type="entry name" value="EUKARYOTIC TRANSLATION INITIATION FACTOR 2 SUBUNIT 3 FAMILY MEMBER"/>
    <property type="match status" value="1"/>
</dbReference>
<comment type="caution">
    <text evidence="4">The sequence shown here is derived from an EMBL/GenBank/DDBJ whole genome shotgun (WGS) entry which is preliminary data.</text>
</comment>
<keyword evidence="1" id="KW-0547">Nucleotide-binding</keyword>
<protein>
    <submittedName>
        <fullName evidence="4">Uncharacterized protein</fullName>
    </submittedName>
</protein>
<evidence type="ECO:0000256" key="1">
    <source>
        <dbReference type="ARBA" id="ARBA00022741"/>
    </source>
</evidence>
<dbReference type="InterPro" id="IPR050543">
    <property type="entry name" value="eIF2G"/>
</dbReference>
<sequence>MPSAADIRALGCEYGRLDQRGLGSRVPKIIAAFGKGMVTESSPIVSIFAQLKYNINTVNEYISATLLPIRCKPIFSKIVSEHAENNHSQFTVPGGLIGVGTKIDSTLCRADHLVGQVLGAVEKPPKVYTGWGSVQCGTVLELN</sequence>
<dbReference type="GO" id="GO:0005525">
    <property type="term" value="F:GTP binding"/>
    <property type="evidence" value="ECO:0007669"/>
    <property type="project" value="UniProtKB-KW"/>
</dbReference>
<evidence type="ECO:0000256" key="3">
    <source>
        <dbReference type="ARBA" id="ARBA00023134"/>
    </source>
</evidence>
<reference evidence="4" key="1">
    <citation type="journal article" date="2020" name="New Phytol.">
        <title>Comparative genomics reveals dynamic genome evolution in host specialist ectomycorrhizal fungi.</title>
        <authorList>
            <person name="Lofgren L.A."/>
            <person name="Nguyen N.H."/>
            <person name="Vilgalys R."/>
            <person name="Ruytinx J."/>
            <person name="Liao H.L."/>
            <person name="Branco S."/>
            <person name="Kuo A."/>
            <person name="LaButti K."/>
            <person name="Lipzen A."/>
            <person name="Andreopoulos W."/>
            <person name="Pangilinan J."/>
            <person name="Riley R."/>
            <person name="Hundley H."/>
            <person name="Na H."/>
            <person name="Barry K."/>
            <person name="Grigoriev I.V."/>
            <person name="Stajich J.E."/>
            <person name="Kennedy P.G."/>
        </authorList>
    </citation>
    <scope>NUCLEOTIDE SEQUENCE</scope>
    <source>
        <strain evidence="4">MN1</strain>
    </source>
</reference>
<dbReference type="GO" id="GO:0000049">
    <property type="term" value="F:tRNA binding"/>
    <property type="evidence" value="ECO:0007669"/>
    <property type="project" value="TreeGrafter"/>
</dbReference>
<dbReference type="OrthoDB" id="2682811at2759"/>
<dbReference type="GO" id="GO:0003743">
    <property type="term" value="F:translation initiation factor activity"/>
    <property type="evidence" value="ECO:0007669"/>
    <property type="project" value="TreeGrafter"/>
</dbReference>
<dbReference type="AlphaFoldDB" id="A0A9P7EI78"/>
<organism evidence="4 5">
    <name type="scientific">Suillus subaureus</name>
    <dbReference type="NCBI Taxonomy" id="48587"/>
    <lineage>
        <taxon>Eukaryota</taxon>
        <taxon>Fungi</taxon>
        <taxon>Dikarya</taxon>
        <taxon>Basidiomycota</taxon>
        <taxon>Agaricomycotina</taxon>
        <taxon>Agaricomycetes</taxon>
        <taxon>Agaricomycetidae</taxon>
        <taxon>Boletales</taxon>
        <taxon>Suillineae</taxon>
        <taxon>Suillaceae</taxon>
        <taxon>Suillus</taxon>
    </lineage>
</organism>
<evidence type="ECO:0000313" key="4">
    <source>
        <dbReference type="EMBL" id="KAG1822682.1"/>
    </source>
</evidence>